<dbReference type="GeneID" id="105269836"/>
<keyword evidence="6 7" id="KW-0472">Membrane</keyword>
<keyword evidence="3 7" id="KW-0812">Transmembrane</keyword>
<evidence type="ECO:0000256" key="4">
    <source>
        <dbReference type="ARBA" id="ARBA00022775"/>
    </source>
</evidence>
<reference evidence="9" key="1">
    <citation type="submission" date="2015-01" db="EMBL/GenBank/DDBJ databases">
        <title>Transcriptome Assembly of Fopius arisanus.</title>
        <authorList>
            <person name="Geib S."/>
        </authorList>
    </citation>
    <scope>NUCLEOTIDE SEQUENCE</scope>
</reference>
<evidence type="ECO:0000313" key="11">
    <source>
        <dbReference type="RefSeq" id="XP_011308696.1"/>
    </source>
</evidence>
<dbReference type="PROSITE" id="PS50192">
    <property type="entry name" value="T_SNARE"/>
    <property type="match status" value="1"/>
</dbReference>
<dbReference type="Proteomes" id="UP000694866">
    <property type="component" value="Unplaced"/>
</dbReference>
<evidence type="ECO:0000256" key="2">
    <source>
        <dbReference type="ARBA" id="ARBA00009063"/>
    </source>
</evidence>
<dbReference type="RefSeq" id="XP_011308696.1">
    <property type="nucleotide sequence ID" value="XM_011310394.1"/>
</dbReference>
<dbReference type="InterPro" id="IPR000727">
    <property type="entry name" value="T_SNARE_dom"/>
</dbReference>
<dbReference type="CDD" id="cd15848">
    <property type="entry name" value="SNARE_syntaxin1-like"/>
    <property type="match status" value="1"/>
</dbReference>
<evidence type="ECO:0000256" key="7">
    <source>
        <dbReference type="SAM" id="Phobius"/>
    </source>
</evidence>
<dbReference type="GO" id="GO:0006886">
    <property type="term" value="P:intracellular protein transport"/>
    <property type="evidence" value="ECO:0007669"/>
    <property type="project" value="TreeGrafter"/>
</dbReference>
<dbReference type="GO" id="GO:0005484">
    <property type="term" value="F:SNAP receptor activity"/>
    <property type="evidence" value="ECO:0007669"/>
    <property type="project" value="TreeGrafter"/>
</dbReference>
<dbReference type="Pfam" id="PF00804">
    <property type="entry name" value="Syntaxin"/>
    <property type="match status" value="1"/>
</dbReference>
<comment type="subcellular location">
    <subcellularLocation>
        <location evidence="1">Membrane</location>
        <topology evidence="1">Single-pass type IV membrane protein</topology>
    </subcellularLocation>
</comment>
<gene>
    <name evidence="9" type="primary">STX1B</name>
    <name evidence="11" type="synonym">LOC105269836</name>
    <name evidence="9" type="ORF">g.34018</name>
</gene>
<dbReference type="GO" id="GO:0006906">
    <property type="term" value="P:vesicle fusion"/>
    <property type="evidence" value="ECO:0007669"/>
    <property type="project" value="TreeGrafter"/>
</dbReference>
<evidence type="ECO:0000256" key="6">
    <source>
        <dbReference type="ARBA" id="ARBA00023136"/>
    </source>
</evidence>
<sequence>MIRDRLPDLCARRRRDSNFGRGLLQDVCIQIGQNKRVKDILEQAEKIRGMLDILQDNVNIVKKLHNNELLHTNPDMQTELEGRTFIISQTSVKIRTSLKDMSKDIPNFEELTLDAAREGTAHARIRVLQYVTSFELFSEIMREYNDAIMKYHAKCSSIYHQQKRLLRKENASQYIESDPEEGEKVSLFVDNILEESRIAKAQLSEIQMRHTEMMKLEKSLTEIRGIFVEMAFAVEKQGEQLNCVEHFAGQATDNVDSGKTDISKAERRKNRYRKRKIKCLSILVVIMLILLLIVIFL</sequence>
<reference evidence="11" key="2">
    <citation type="submission" date="2025-04" db="UniProtKB">
        <authorList>
            <consortium name="RefSeq"/>
        </authorList>
    </citation>
    <scope>IDENTIFICATION</scope>
    <source>
        <strain evidence="11">USDA-PBARC FA_bdor</strain>
        <tissue evidence="11">Whole organism</tissue>
    </source>
</reference>
<dbReference type="EMBL" id="GBYB01000851">
    <property type="protein sequence ID" value="JAG70618.1"/>
    <property type="molecule type" value="Transcribed_RNA"/>
</dbReference>
<dbReference type="InterPro" id="IPR010989">
    <property type="entry name" value="SNARE"/>
</dbReference>
<dbReference type="GO" id="GO:0006836">
    <property type="term" value="P:neurotransmitter transport"/>
    <property type="evidence" value="ECO:0007669"/>
    <property type="project" value="UniProtKB-KW"/>
</dbReference>
<proteinExistence type="inferred from homology"/>
<dbReference type="PANTHER" id="PTHR19957">
    <property type="entry name" value="SYNTAXIN"/>
    <property type="match status" value="1"/>
</dbReference>
<keyword evidence="4" id="KW-0813">Transport</keyword>
<accession>A0A0C9R1X3</accession>
<feature type="domain" description="T-SNARE coiled-coil homology" evidence="8">
    <location>
        <begin position="203"/>
        <end position="265"/>
    </location>
</feature>
<dbReference type="Pfam" id="PF05739">
    <property type="entry name" value="SNARE"/>
    <property type="match status" value="1"/>
</dbReference>
<dbReference type="GO" id="GO:0000149">
    <property type="term" value="F:SNARE binding"/>
    <property type="evidence" value="ECO:0007669"/>
    <property type="project" value="TreeGrafter"/>
</dbReference>
<evidence type="ECO:0000256" key="1">
    <source>
        <dbReference type="ARBA" id="ARBA00004211"/>
    </source>
</evidence>
<accession>A0A9R1U4H7</accession>
<keyword evidence="5 7" id="KW-1133">Transmembrane helix</keyword>
<dbReference type="OrthoDB" id="10255013at2759"/>
<name>A0A0C9R1X3_9HYME</name>
<evidence type="ECO:0000313" key="10">
    <source>
        <dbReference type="Proteomes" id="UP000694866"/>
    </source>
</evidence>
<evidence type="ECO:0000313" key="9">
    <source>
        <dbReference type="EMBL" id="JAG70618.1"/>
    </source>
</evidence>
<dbReference type="InterPro" id="IPR045242">
    <property type="entry name" value="Syntaxin"/>
</dbReference>
<dbReference type="Gene3D" id="1.20.58.70">
    <property type="match status" value="1"/>
</dbReference>
<dbReference type="Gene3D" id="1.20.5.110">
    <property type="match status" value="1"/>
</dbReference>
<dbReference type="GO" id="GO:0012505">
    <property type="term" value="C:endomembrane system"/>
    <property type="evidence" value="ECO:0007669"/>
    <property type="project" value="TreeGrafter"/>
</dbReference>
<dbReference type="GO" id="GO:0005886">
    <property type="term" value="C:plasma membrane"/>
    <property type="evidence" value="ECO:0007669"/>
    <property type="project" value="TreeGrafter"/>
</dbReference>
<keyword evidence="10" id="KW-1185">Reference proteome</keyword>
<dbReference type="SMART" id="SM00397">
    <property type="entry name" value="t_SNARE"/>
    <property type="match status" value="1"/>
</dbReference>
<dbReference type="SMART" id="SM00503">
    <property type="entry name" value="SynN"/>
    <property type="match status" value="1"/>
</dbReference>
<protein>
    <submittedName>
        <fullName evidence="9">STX1B protein</fullName>
    </submittedName>
    <submittedName>
        <fullName evidence="11">Syntaxin-1A</fullName>
    </submittedName>
</protein>
<evidence type="ECO:0000259" key="8">
    <source>
        <dbReference type="PROSITE" id="PS50192"/>
    </source>
</evidence>
<dbReference type="GO" id="GO:0006887">
    <property type="term" value="P:exocytosis"/>
    <property type="evidence" value="ECO:0007669"/>
    <property type="project" value="TreeGrafter"/>
</dbReference>
<evidence type="ECO:0000256" key="3">
    <source>
        <dbReference type="ARBA" id="ARBA00022692"/>
    </source>
</evidence>
<dbReference type="SUPFAM" id="SSF47661">
    <property type="entry name" value="t-snare proteins"/>
    <property type="match status" value="1"/>
</dbReference>
<keyword evidence="4" id="KW-0532">Neurotransmitter transport</keyword>
<dbReference type="GO" id="GO:0048278">
    <property type="term" value="P:vesicle docking"/>
    <property type="evidence" value="ECO:0007669"/>
    <property type="project" value="TreeGrafter"/>
</dbReference>
<dbReference type="InterPro" id="IPR006011">
    <property type="entry name" value="Syntaxin_N"/>
</dbReference>
<dbReference type="PANTHER" id="PTHR19957:SF307">
    <property type="entry name" value="PROTEIN SSO1-RELATED"/>
    <property type="match status" value="1"/>
</dbReference>
<feature type="transmembrane region" description="Helical" evidence="7">
    <location>
        <begin position="277"/>
        <end position="296"/>
    </location>
</feature>
<comment type="similarity">
    <text evidence="2">Belongs to the syntaxin family.</text>
</comment>
<dbReference type="AlphaFoldDB" id="A0A0C9R1X3"/>
<dbReference type="GO" id="GO:0031201">
    <property type="term" value="C:SNARE complex"/>
    <property type="evidence" value="ECO:0007669"/>
    <property type="project" value="TreeGrafter"/>
</dbReference>
<dbReference type="KEGG" id="fas:105269836"/>
<organism evidence="9">
    <name type="scientific">Fopius arisanus</name>
    <dbReference type="NCBI Taxonomy" id="64838"/>
    <lineage>
        <taxon>Eukaryota</taxon>
        <taxon>Metazoa</taxon>
        <taxon>Ecdysozoa</taxon>
        <taxon>Arthropoda</taxon>
        <taxon>Hexapoda</taxon>
        <taxon>Insecta</taxon>
        <taxon>Pterygota</taxon>
        <taxon>Neoptera</taxon>
        <taxon>Endopterygota</taxon>
        <taxon>Hymenoptera</taxon>
        <taxon>Apocrita</taxon>
        <taxon>Ichneumonoidea</taxon>
        <taxon>Braconidae</taxon>
        <taxon>Opiinae</taxon>
        <taxon>Fopius</taxon>
    </lineage>
</organism>
<evidence type="ECO:0000256" key="5">
    <source>
        <dbReference type="ARBA" id="ARBA00022989"/>
    </source>
</evidence>